<feature type="transmembrane region" description="Helical" evidence="12">
    <location>
        <begin position="320"/>
        <end position="346"/>
    </location>
</feature>
<keyword evidence="9 12" id="KW-1133">Transmembrane helix</keyword>
<keyword evidence="5 12" id="KW-0349">Heme</keyword>
<dbReference type="PANTHER" id="PTHR30365">
    <property type="entry name" value="CYTOCHROME D UBIQUINOL OXIDASE"/>
    <property type="match status" value="1"/>
</dbReference>
<evidence type="ECO:0000256" key="11">
    <source>
        <dbReference type="ARBA" id="ARBA00023136"/>
    </source>
</evidence>
<feature type="transmembrane region" description="Helical" evidence="12">
    <location>
        <begin position="131"/>
        <end position="154"/>
    </location>
</feature>
<evidence type="ECO:0000256" key="4">
    <source>
        <dbReference type="ARBA" id="ARBA00022475"/>
    </source>
</evidence>
<feature type="transmembrane region" description="Helical" evidence="12">
    <location>
        <begin position="222"/>
        <end position="239"/>
    </location>
</feature>
<evidence type="ECO:0000256" key="13">
    <source>
        <dbReference type="SAM" id="MobiDB-lite"/>
    </source>
</evidence>
<keyword evidence="15" id="KW-1185">Reference proteome</keyword>
<sequence>MLDAYSAETLARVQFAFTVSFHIIFPAFSIGLASYLAVLNALWLRTRDETYFVLFNYWKKIFAVAFGMGVVSGVVMSYQFGTNWAAFSDKAGPVVGPLMAYEVLSAFFLEAGFLGIMLFGRRRVGDGLHMFATAMVAFGTLLSATWILSVNSWMQTPQGFAMNDVGQFIPVDWWAIVFSPSFPYRLLHMVLAAYLTTALVVGAVGALHLLRDRQDRPSRRMFSMAMWMLAVVTPLQIVAGDFHGINTLEHQPAKVMAMEGHFDSHENGAPLILFGIPNQAEKRVDYAIQIPKLSSLILKHNLNAPLDGLDTIPDEDEPPVAIVFFSFRIMVALGFAMLGLGLWGLWARYRRRLYDAPMLHRAALVMGPTGFIAVLAGWITTEVGRQPFTVYGLLRTSDSLAPVAAPAVATSLIAFIVVYFFVFGAGTYYILRMMGHAVVPESRDALRKEAPTRAAGTTPVAQYDARTKEPRHAGS</sequence>
<evidence type="ECO:0000256" key="10">
    <source>
        <dbReference type="ARBA" id="ARBA00023004"/>
    </source>
</evidence>
<feature type="transmembrane region" description="Helical" evidence="12">
    <location>
        <begin position="57"/>
        <end position="78"/>
    </location>
</feature>
<evidence type="ECO:0000256" key="9">
    <source>
        <dbReference type="ARBA" id="ARBA00022989"/>
    </source>
</evidence>
<keyword evidence="11 12" id="KW-0472">Membrane</keyword>
<feature type="region of interest" description="Disordered" evidence="13">
    <location>
        <begin position="448"/>
        <end position="475"/>
    </location>
</feature>
<evidence type="ECO:0000256" key="2">
    <source>
        <dbReference type="ARBA" id="ARBA00009819"/>
    </source>
</evidence>
<evidence type="ECO:0000256" key="12">
    <source>
        <dbReference type="PIRNR" id="PIRNR006446"/>
    </source>
</evidence>
<feature type="transmembrane region" description="Helical" evidence="12">
    <location>
        <begin position="358"/>
        <end position="380"/>
    </location>
</feature>
<feature type="transmembrane region" description="Helical" evidence="12">
    <location>
        <begin position="98"/>
        <end position="119"/>
    </location>
</feature>
<proteinExistence type="inferred from homology"/>
<evidence type="ECO:0000313" key="14">
    <source>
        <dbReference type="EMBL" id="MFD2740257.1"/>
    </source>
</evidence>
<feature type="compositionally biased region" description="Basic and acidic residues" evidence="13">
    <location>
        <begin position="465"/>
        <end position="475"/>
    </location>
</feature>
<evidence type="ECO:0000256" key="7">
    <source>
        <dbReference type="ARBA" id="ARBA00022723"/>
    </source>
</evidence>
<keyword evidence="10 12" id="KW-0408">Iron</keyword>
<name>A0ABW5U4C3_9RHOB</name>
<gene>
    <name evidence="14" type="ORF">ACFSUD_11785</name>
</gene>
<evidence type="ECO:0000256" key="3">
    <source>
        <dbReference type="ARBA" id="ARBA00022448"/>
    </source>
</evidence>
<evidence type="ECO:0000256" key="5">
    <source>
        <dbReference type="ARBA" id="ARBA00022617"/>
    </source>
</evidence>
<dbReference type="Proteomes" id="UP001597474">
    <property type="component" value="Unassembled WGS sequence"/>
</dbReference>
<comment type="caution">
    <text evidence="14">The sequence shown here is derived from an EMBL/GenBank/DDBJ whole genome shotgun (WGS) entry which is preliminary data.</text>
</comment>
<evidence type="ECO:0000256" key="6">
    <source>
        <dbReference type="ARBA" id="ARBA00022692"/>
    </source>
</evidence>
<dbReference type="PIRSF" id="PIRSF006446">
    <property type="entry name" value="Cyt_quinol_oxidase_1"/>
    <property type="match status" value="1"/>
</dbReference>
<feature type="transmembrane region" description="Helical" evidence="12">
    <location>
        <begin position="20"/>
        <end position="45"/>
    </location>
</feature>
<comment type="subcellular location">
    <subcellularLocation>
        <location evidence="12">Cell inner membrane</location>
    </subcellularLocation>
    <subcellularLocation>
        <location evidence="1">Cell membrane</location>
        <topology evidence="1">Multi-pass membrane protein</topology>
    </subcellularLocation>
</comment>
<feature type="transmembrane region" description="Helical" evidence="12">
    <location>
        <begin position="186"/>
        <end position="210"/>
    </location>
</feature>
<dbReference type="Pfam" id="PF01654">
    <property type="entry name" value="Cyt_bd_oxida_I"/>
    <property type="match status" value="1"/>
</dbReference>
<evidence type="ECO:0000256" key="8">
    <source>
        <dbReference type="ARBA" id="ARBA00022982"/>
    </source>
</evidence>
<dbReference type="PANTHER" id="PTHR30365:SF14">
    <property type="entry name" value="CYTOCHROME BD MENAQUINOL OXIDASE SUBUNIT I-RELATED"/>
    <property type="match status" value="1"/>
</dbReference>
<keyword evidence="6 12" id="KW-0812">Transmembrane</keyword>
<accession>A0ABW5U4C3</accession>
<dbReference type="RefSeq" id="WP_386374634.1">
    <property type="nucleotide sequence ID" value="NZ_JBHUMP010000009.1"/>
</dbReference>
<dbReference type="InterPro" id="IPR002585">
    <property type="entry name" value="Cyt-d_ubiquinol_oxidase_su_1"/>
</dbReference>
<dbReference type="EMBL" id="JBHUMP010000009">
    <property type="protein sequence ID" value="MFD2740257.1"/>
    <property type="molecule type" value="Genomic_DNA"/>
</dbReference>
<keyword evidence="3 12" id="KW-0813">Transport</keyword>
<organism evidence="14 15">
    <name type="scientific">Sulfitobacter aestuarii</name>
    <dbReference type="NCBI Taxonomy" id="2161676"/>
    <lineage>
        <taxon>Bacteria</taxon>
        <taxon>Pseudomonadati</taxon>
        <taxon>Pseudomonadota</taxon>
        <taxon>Alphaproteobacteria</taxon>
        <taxon>Rhodobacterales</taxon>
        <taxon>Roseobacteraceae</taxon>
        <taxon>Sulfitobacter</taxon>
    </lineage>
</organism>
<reference evidence="15" key="1">
    <citation type="journal article" date="2019" name="Int. J. Syst. Evol. Microbiol.">
        <title>The Global Catalogue of Microorganisms (GCM) 10K type strain sequencing project: providing services to taxonomists for standard genome sequencing and annotation.</title>
        <authorList>
            <consortium name="The Broad Institute Genomics Platform"/>
            <consortium name="The Broad Institute Genome Sequencing Center for Infectious Disease"/>
            <person name="Wu L."/>
            <person name="Ma J."/>
        </authorList>
    </citation>
    <scope>NUCLEOTIDE SEQUENCE [LARGE SCALE GENOMIC DNA]</scope>
    <source>
        <strain evidence="15">TISTR 2562</strain>
    </source>
</reference>
<keyword evidence="4 12" id="KW-1003">Cell membrane</keyword>
<keyword evidence="7 12" id="KW-0479">Metal-binding</keyword>
<keyword evidence="8 12" id="KW-0249">Electron transport</keyword>
<evidence type="ECO:0000313" key="15">
    <source>
        <dbReference type="Proteomes" id="UP001597474"/>
    </source>
</evidence>
<protein>
    <submittedName>
        <fullName evidence="14">Cytochrome ubiquinol oxidase subunit I</fullName>
    </submittedName>
</protein>
<comment type="similarity">
    <text evidence="2 12">Belongs to the cytochrome ubiquinol oxidase subunit 1 family.</text>
</comment>
<evidence type="ECO:0000256" key="1">
    <source>
        <dbReference type="ARBA" id="ARBA00004651"/>
    </source>
</evidence>
<feature type="transmembrane region" description="Helical" evidence="12">
    <location>
        <begin position="400"/>
        <end position="431"/>
    </location>
</feature>